<dbReference type="VEuPathDB" id="FungiDB:I302_08481"/>
<sequence length="293" mass="31937">MSGRRSIGSDDWAEDTMKMLNEVITKADNSQEKSITTVHPDVLISPRAIWEFNESGRLAWKSYPCDTATHLSSKGQYTVSKPTQRVATQWRTPTIKDIFSDGETGVIDRSMMLDQDMGSLKQDFLTAIALRLEDMTLYAIDSMAARKQALDGAAKTGDPEIQGTSSLSPSIALVSEAQLAAYNGLKEGGVTDEGLEDILRQSAITPLRRREIAYVYRTAEVDTPSGSSGKVLGSTLEAYYAGIELGQPMEDFSSGNRDSASGAAESEARFRQKSHATGTLGAYFDEKLKELNP</sequence>
<dbReference type="GeneID" id="30212880"/>
<dbReference type="AlphaFoldDB" id="A0A1B9FSG4"/>
<keyword evidence="4" id="KW-1185">Reference proteome</keyword>
<feature type="region of interest" description="Disordered" evidence="1">
    <location>
        <begin position="250"/>
        <end position="273"/>
    </location>
</feature>
<name>A0A1B9FSG4_9TREE</name>
<protein>
    <submittedName>
        <fullName evidence="2">Uncharacterized protein</fullName>
    </submittedName>
</protein>
<proteinExistence type="predicted"/>
<gene>
    <name evidence="2" type="ORF">I302_08481</name>
    <name evidence="3" type="ORF">I302_105193</name>
</gene>
<evidence type="ECO:0000313" key="3">
    <source>
        <dbReference type="EMBL" id="WVW83175.1"/>
    </source>
</evidence>
<organism evidence="2">
    <name type="scientific">Kwoniella bestiolae CBS 10118</name>
    <dbReference type="NCBI Taxonomy" id="1296100"/>
    <lineage>
        <taxon>Eukaryota</taxon>
        <taxon>Fungi</taxon>
        <taxon>Dikarya</taxon>
        <taxon>Basidiomycota</taxon>
        <taxon>Agaricomycotina</taxon>
        <taxon>Tremellomycetes</taxon>
        <taxon>Tremellales</taxon>
        <taxon>Cryptococcaceae</taxon>
        <taxon>Kwoniella</taxon>
    </lineage>
</organism>
<dbReference type="Proteomes" id="UP000092730">
    <property type="component" value="Chromosome 3"/>
</dbReference>
<evidence type="ECO:0000313" key="4">
    <source>
        <dbReference type="Proteomes" id="UP000092730"/>
    </source>
</evidence>
<accession>A0A1B9FSG4</accession>
<evidence type="ECO:0000313" key="2">
    <source>
        <dbReference type="EMBL" id="OCF21704.1"/>
    </source>
</evidence>
<dbReference type="RefSeq" id="XP_019042774.1">
    <property type="nucleotide sequence ID" value="XM_019195061.1"/>
</dbReference>
<evidence type="ECO:0000256" key="1">
    <source>
        <dbReference type="SAM" id="MobiDB-lite"/>
    </source>
</evidence>
<dbReference type="KEGG" id="kbi:30212880"/>
<dbReference type="EMBL" id="KI894026">
    <property type="protein sequence ID" value="OCF21704.1"/>
    <property type="molecule type" value="Genomic_DNA"/>
</dbReference>
<reference evidence="2" key="1">
    <citation type="submission" date="2013-07" db="EMBL/GenBank/DDBJ databases">
        <title>The Genome Sequence of Cryptococcus bestiolae CBS10118.</title>
        <authorList>
            <consortium name="The Broad Institute Genome Sequencing Platform"/>
            <person name="Cuomo C."/>
            <person name="Litvintseva A."/>
            <person name="Chen Y."/>
            <person name="Heitman J."/>
            <person name="Sun S."/>
            <person name="Springer D."/>
            <person name="Dromer F."/>
            <person name="Young S.K."/>
            <person name="Zeng Q."/>
            <person name="Gargeya S."/>
            <person name="Fitzgerald M."/>
            <person name="Abouelleil A."/>
            <person name="Alvarado L."/>
            <person name="Berlin A.M."/>
            <person name="Chapman S.B."/>
            <person name="Dewar J."/>
            <person name="Goldberg J."/>
            <person name="Griggs A."/>
            <person name="Gujja S."/>
            <person name="Hansen M."/>
            <person name="Howarth C."/>
            <person name="Imamovic A."/>
            <person name="Larimer J."/>
            <person name="McCowan C."/>
            <person name="Murphy C."/>
            <person name="Pearson M."/>
            <person name="Priest M."/>
            <person name="Roberts A."/>
            <person name="Saif S."/>
            <person name="Shea T."/>
            <person name="Sykes S."/>
            <person name="Wortman J."/>
            <person name="Nusbaum C."/>
            <person name="Birren B."/>
        </authorList>
    </citation>
    <scope>NUCLEOTIDE SEQUENCE [LARGE SCALE GENOMIC DNA]</scope>
    <source>
        <strain evidence="2">CBS 10118</strain>
    </source>
</reference>
<dbReference type="EMBL" id="CP144543">
    <property type="protein sequence ID" value="WVW83175.1"/>
    <property type="molecule type" value="Genomic_DNA"/>
</dbReference>
<reference evidence="3" key="4">
    <citation type="submission" date="2024-02" db="EMBL/GenBank/DDBJ databases">
        <title>Comparative genomics of Cryptococcus and Kwoniella reveals pathogenesis evolution and contrasting modes of karyotype evolution via chromosome fusion or intercentromeric recombination.</title>
        <authorList>
            <person name="Coelho M.A."/>
            <person name="David-Palma M."/>
            <person name="Shea T."/>
            <person name="Bowers K."/>
            <person name="McGinley-Smith S."/>
            <person name="Mohammad A.W."/>
            <person name="Gnirke A."/>
            <person name="Yurkov A.M."/>
            <person name="Nowrousian M."/>
            <person name="Sun S."/>
            <person name="Cuomo C.A."/>
            <person name="Heitman J."/>
        </authorList>
    </citation>
    <scope>NUCLEOTIDE SEQUENCE</scope>
    <source>
        <strain evidence="3">CBS 10118</strain>
    </source>
</reference>
<reference evidence="2" key="3">
    <citation type="submission" date="2014-01" db="EMBL/GenBank/DDBJ databases">
        <title>Evolution of pathogenesis and genome organization in the Tremellales.</title>
        <authorList>
            <person name="Cuomo C."/>
            <person name="Litvintseva A."/>
            <person name="Heitman J."/>
            <person name="Chen Y."/>
            <person name="Sun S."/>
            <person name="Springer D."/>
            <person name="Dromer F."/>
            <person name="Young S."/>
            <person name="Zeng Q."/>
            <person name="Chapman S."/>
            <person name="Gujja S."/>
            <person name="Saif S."/>
            <person name="Birren B."/>
        </authorList>
    </citation>
    <scope>NUCLEOTIDE SEQUENCE</scope>
    <source>
        <strain evidence="2">CBS 10118</strain>
    </source>
</reference>
<reference evidence="3" key="2">
    <citation type="submission" date="2013-07" db="EMBL/GenBank/DDBJ databases">
        <authorList>
            <consortium name="The Broad Institute Genome Sequencing Platform"/>
            <person name="Cuomo C."/>
            <person name="Litvintseva A."/>
            <person name="Chen Y."/>
            <person name="Heitman J."/>
            <person name="Sun S."/>
            <person name="Springer D."/>
            <person name="Dromer F."/>
            <person name="Young S.K."/>
            <person name="Zeng Q."/>
            <person name="Gargeya S."/>
            <person name="Fitzgerald M."/>
            <person name="Abouelleil A."/>
            <person name="Alvarado L."/>
            <person name="Berlin A.M."/>
            <person name="Chapman S.B."/>
            <person name="Dewar J."/>
            <person name="Goldberg J."/>
            <person name="Griggs A."/>
            <person name="Gujja S."/>
            <person name="Hansen M."/>
            <person name="Howarth C."/>
            <person name="Imamovic A."/>
            <person name="Larimer J."/>
            <person name="McCowan C."/>
            <person name="Murphy C."/>
            <person name="Pearson M."/>
            <person name="Priest M."/>
            <person name="Roberts A."/>
            <person name="Saif S."/>
            <person name="Shea T."/>
            <person name="Sykes S."/>
            <person name="Wortman J."/>
            <person name="Nusbaum C."/>
            <person name="Birren B."/>
        </authorList>
    </citation>
    <scope>NUCLEOTIDE SEQUENCE</scope>
    <source>
        <strain evidence="3">CBS 10118</strain>
    </source>
</reference>